<accession>A0A4D6WP37</accession>
<organism evidence="1">
    <name type="scientific">Crouania attenuata</name>
    <dbReference type="NCBI Taxonomy" id="42002"/>
    <lineage>
        <taxon>Eukaryota</taxon>
        <taxon>Rhodophyta</taxon>
        <taxon>Florideophyceae</taxon>
        <taxon>Rhodymeniophycidae</taxon>
        <taxon>Ceramiales</taxon>
        <taxon>Callithamniaceae</taxon>
        <taxon>Crouania</taxon>
    </lineage>
</organism>
<geneLocation type="plastid" evidence="1"/>
<dbReference type="PANTHER" id="PTHR46018:SF2">
    <property type="entry name" value="ZINC PHOSPHODIESTERASE ELAC PROTEIN 1"/>
    <property type="match status" value="1"/>
</dbReference>
<protein>
    <submittedName>
        <fullName evidence="1">Ribonuclease Z</fullName>
    </submittedName>
</protein>
<sequence length="214" mass="25043">MNVSKIDASLVIKFTHKQDVWLLNCYEGYQHFFIKHHLKINQISKIFLTDLNSNNIAGLFGLLSSLNLMNRSKPISLYAPYGLQYYLDLVKKYSRTNFTYAIFCYLYKFNYLFTNKIYKLRYDVCRSYAILSIFSCEYQGQFDLCKAIKWHLNKGPLYGKLKTGTIFLLPDGTILNGLYFTYFIYPGRKVSIVSNLLSLRLMVEQSKKTTIIVL</sequence>
<reference evidence="1" key="1">
    <citation type="journal article" date="2019" name="Mol. Phylogenet. Evol.">
        <title>Morphological evolution and classification of the red algal order Ceramiales inferred using plastid phylogenomics.</title>
        <authorList>
            <person name="Diaz-Tapia P."/>
            <person name="Pasella M.M."/>
            <person name="Verbruggen H."/>
            <person name="Maggs C.A."/>
        </authorList>
    </citation>
    <scope>NUCLEOTIDE SEQUENCE</scope>
    <source>
        <strain evidence="1">PD2952</strain>
    </source>
</reference>
<proteinExistence type="predicted"/>
<dbReference type="PANTHER" id="PTHR46018">
    <property type="entry name" value="ZINC PHOSPHODIESTERASE ELAC PROTEIN 1"/>
    <property type="match status" value="1"/>
</dbReference>
<gene>
    <name evidence="1" type="primary">rnz</name>
</gene>
<dbReference type="GO" id="GO:0042781">
    <property type="term" value="F:3'-tRNA processing endoribonuclease activity"/>
    <property type="evidence" value="ECO:0007669"/>
    <property type="project" value="TreeGrafter"/>
</dbReference>
<reference evidence="1" key="2">
    <citation type="submission" date="2019-04" db="EMBL/GenBank/DDBJ databases">
        <authorList>
            <person name="Pasella M."/>
        </authorList>
    </citation>
    <scope>NUCLEOTIDE SEQUENCE</scope>
    <source>
        <strain evidence="1">PD2952</strain>
    </source>
</reference>
<dbReference type="AlphaFoldDB" id="A0A4D6WP37"/>
<dbReference type="InterPro" id="IPR036866">
    <property type="entry name" value="RibonucZ/Hydroxyglut_hydro"/>
</dbReference>
<name>A0A4D6WP37_9FLOR</name>
<keyword evidence="1" id="KW-0934">Plastid</keyword>
<evidence type="ECO:0000313" key="1">
    <source>
        <dbReference type="EMBL" id="QCI05459.1"/>
    </source>
</evidence>
<dbReference type="Gene3D" id="3.60.15.10">
    <property type="entry name" value="Ribonuclease Z/Hydroxyacylglutathione hydrolase-like"/>
    <property type="match status" value="1"/>
</dbReference>
<dbReference type="SUPFAM" id="SSF56281">
    <property type="entry name" value="Metallo-hydrolase/oxidoreductase"/>
    <property type="match status" value="1"/>
</dbReference>
<dbReference type="EMBL" id="MK814632">
    <property type="protein sequence ID" value="QCI05459.1"/>
    <property type="molecule type" value="Genomic_DNA"/>
</dbReference>